<dbReference type="Proteomes" id="UP000030645">
    <property type="component" value="Unassembled WGS sequence"/>
</dbReference>
<gene>
    <name evidence="2" type="ORF">L484_016790</name>
</gene>
<organism evidence="2 3">
    <name type="scientific">Morus notabilis</name>
    <dbReference type="NCBI Taxonomy" id="981085"/>
    <lineage>
        <taxon>Eukaryota</taxon>
        <taxon>Viridiplantae</taxon>
        <taxon>Streptophyta</taxon>
        <taxon>Embryophyta</taxon>
        <taxon>Tracheophyta</taxon>
        <taxon>Spermatophyta</taxon>
        <taxon>Magnoliopsida</taxon>
        <taxon>eudicotyledons</taxon>
        <taxon>Gunneridae</taxon>
        <taxon>Pentapetalae</taxon>
        <taxon>rosids</taxon>
        <taxon>fabids</taxon>
        <taxon>Rosales</taxon>
        <taxon>Moraceae</taxon>
        <taxon>Moreae</taxon>
        <taxon>Morus</taxon>
    </lineage>
</organism>
<feature type="compositionally biased region" description="Basic and acidic residues" evidence="1">
    <location>
        <begin position="16"/>
        <end position="57"/>
    </location>
</feature>
<accession>W9SF03</accession>
<reference evidence="3" key="1">
    <citation type="submission" date="2013-01" db="EMBL/GenBank/DDBJ databases">
        <title>Draft Genome Sequence of a Mulberry Tree, Morus notabilis C.K. Schneid.</title>
        <authorList>
            <person name="He N."/>
            <person name="Zhao S."/>
        </authorList>
    </citation>
    <scope>NUCLEOTIDE SEQUENCE</scope>
</reference>
<evidence type="ECO:0000313" key="2">
    <source>
        <dbReference type="EMBL" id="EXC25408.1"/>
    </source>
</evidence>
<dbReference type="EMBL" id="KE346069">
    <property type="protein sequence ID" value="EXC25408.1"/>
    <property type="molecule type" value="Genomic_DNA"/>
</dbReference>
<feature type="region of interest" description="Disordered" evidence="1">
    <location>
        <begin position="1"/>
        <end position="80"/>
    </location>
</feature>
<dbReference type="AlphaFoldDB" id="W9SF03"/>
<protein>
    <submittedName>
        <fullName evidence="2">Uncharacterized protein</fullName>
    </submittedName>
</protein>
<feature type="compositionally biased region" description="Basic and acidic residues" evidence="1">
    <location>
        <begin position="64"/>
        <end position="73"/>
    </location>
</feature>
<sequence length="80" mass="9231">MSLESNLSTADCIDLGESRRERGVARREREESEEGGGERDLMPTEERNLAMMEERETLGPYTKKRPDESGERAHRTHVRL</sequence>
<evidence type="ECO:0000256" key="1">
    <source>
        <dbReference type="SAM" id="MobiDB-lite"/>
    </source>
</evidence>
<keyword evidence="3" id="KW-1185">Reference proteome</keyword>
<evidence type="ECO:0000313" key="3">
    <source>
        <dbReference type="Proteomes" id="UP000030645"/>
    </source>
</evidence>
<name>W9SF03_9ROSA</name>
<proteinExistence type="predicted"/>